<dbReference type="EC" id="6.3.4.13" evidence="4 14"/>
<dbReference type="GO" id="GO:0005524">
    <property type="term" value="F:ATP binding"/>
    <property type="evidence" value="ECO:0007669"/>
    <property type="project" value="UniProtKB-UniRule"/>
</dbReference>
<proteinExistence type="inferred from homology"/>
<dbReference type="Pfam" id="PF01071">
    <property type="entry name" value="GARS_A"/>
    <property type="match status" value="1"/>
</dbReference>
<dbReference type="HAMAP" id="MF_00138">
    <property type="entry name" value="GARS"/>
    <property type="match status" value="1"/>
</dbReference>
<dbReference type="GO" id="GO:0006189">
    <property type="term" value="P:'de novo' IMP biosynthetic process"/>
    <property type="evidence" value="ECO:0007669"/>
    <property type="project" value="UniProtKB-UniRule"/>
</dbReference>
<dbReference type="SUPFAM" id="SSF51246">
    <property type="entry name" value="Rudiment single hybrid motif"/>
    <property type="match status" value="1"/>
</dbReference>
<dbReference type="Pfam" id="PF02843">
    <property type="entry name" value="GARS_C"/>
    <property type="match status" value="1"/>
</dbReference>
<evidence type="ECO:0000313" key="17">
    <source>
        <dbReference type="EMBL" id="HJA98453.1"/>
    </source>
</evidence>
<evidence type="ECO:0000256" key="11">
    <source>
        <dbReference type="ARBA" id="ARBA00038345"/>
    </source>
</evidence>
<evidence type="ECO:0000256" key="6">
    <source>
        <dbReference type="ARBA" id="ARBA00022723"/>
    </source>
</evidence>
<dbReference type="InterPro" id="IPR037123">
    <property type="entry name" value="PRibGlycinamide_synth_C_sf"/>
</dbReference>
<comment type="catalytic activity">
    <reaction evidence="14">
        <text>5-phospho-beta-D-ribosylamine + glycine + ATP = N(1)-(5-phospho-beta-D-ribosyl)glycinamide + ADP + phosphate + H(+)</text>
        <dbReference type="Rhea" id="RHEA:17453"/>
        <dbReference type="ChEBI" id="CHEBI:15378"/>
        <dbReference type="ChEBI" id="CHEBI:30616"/>
        <dbReference type="ChEBI" id="CHEBI:43474"/>
        <dbReference type="ChEBI" id="CHEBI:57305"/>
        <dbReference type="ChEBI" id="CHEBI:58681"/>
        <dbReference type="ChEBI" id="CHEBI:143788"/>
        <dbReference type="ChEBI" id="CHEBI:456216"/>
        <dbReference type="EC" id="6.3.4.13"/>
    </reaction>
</comment>
<dbReference type="InterPro" id="IPR016185">
    <property type="entry name" value="PreATP-grasp_dom_sf"/>
</dbReference>
<dbReference type="InterPro" id="IPR011054">
    <property type="entry name" value="Rudment_hybrid_motif"/>
</dbReference>
<keyword evidence="5 14" id="KW-0436">Ligase</keyword>
<comment type="cofactor">
    <cofactor evidence="2">
        <name>Mg(2+)</name>
        <dbReference type="ChEBI" id="CHEBI:18420"/>
    </cofactor>
</comment>
<dbReference type="InterPro" id="IPR020561">
    <property type="entry name" value="PRibGlycinamid_synth_ATP-grasp"/>
</dbReference>
<dbReference type="Pfam" id="PF02844">
    <property type="entry name" value="GARS_N"/>
    <property type="match status" value="1"/>
</dbReference>
<dbReference type="Gene3D" id="3.40.50.20">
    <property type="match status" value="1"/>
</dbReference>
<dbReference type="Gene3D" id="3.90.600.10">
    <property type="entry name" value="Phosphoribosylglycinamide synthetase, C-terminal domain"/>
    <property type="match status" value="1"/>
</dbReference>
<protein>
    <recommendedName>
        <fullName evidence="4 14">Phosphoribosylamine--glycine ligase</fullName>
        <ecNumber evidence="4 14">6.3.4.13</ecNumber>
    </recommendedName>
    <alternativeName>
        <fullName evidence="14">GARS</fullName>
    </alternativeName>
    <alternativeName>
        <fullName evidence="12 14">Glycinamide ribonucleotide synthetase</fullName>
    </alternativeName>
    <alternativeName>
        <fullName evidence="13 14">Phosphoribosylglycinamide synthetase</fullName>
    </alternativeName>
</protein>
<dbReference type="SUPFAM" id="SSF52440">
    <property type="entry name" value="PreATP-grasp domain"/>
    <property type="match status" value="1"/>
</dbReference>
<comment type="pathway">
    <text evidence="3 14">Purine metabolism; IMP biosynthesis via de novo pathway; N(1)-(5-phospho-D-ribosyl)glycinamide from 5-phospho-alpha-D-ribose 1-diphosphate: step 2/2.</text>
</comment>
<dbReference type="SMART" id="SM01210">
    <property type="entry name" value="GARS_C"/>
    <property type="match status" value="1"/>
</dbReference>
<comment type="caution">
    <text evidence="17">The sequence shown here is derived from an EMBL/GenBank/DDBJ whole genome shotgun (WGS) entry which is preliminary data.</text>
</comment>
<dbReference type="InterPro" id="IPR011761">
    <property type="entry name" value="ATP-grasp"/>
</dbReference>
<evidence type="ECO:0000256" key="7">
    <source>
        <dbReference type="ARBA" id="ARBA00022741"/>
    </source>
</evidence>
<evidence type="ECO:0000256" key="14">
    <source>
        <dbReference type="HAMAP-Rule" id="MF_00138"/>
    </source>
</evidence>
<dbReference type="PANTHER" id="PTHR43472:SF1">
    <property type="entry name" value="PHOSPHORIBOSYLAMINE--GLYCINE LIGASE, CHLOROPLASTIC"/>
    <property type="match status" value="1"/>
</dbReference>
<sequence>MKKVLVVGGGGREHAIVDALSRSPQVGKIYCAPGNAGIAAQAECVPIKDTDIDALLRFAQENAVDLTVVGPEAALVVGIVDRFREAGLRIFGPTQRAARIESSKEFAKNLMQQYGIPTAGYKTFERYEEARDYVHTRPLPAVLKYDGLAAGKGVVIAQSMEEADTALREMLLDDKFGKGRVVIEDYLTGPEFSFMCFVSGHKVLPMVLAQDHKRAFEGDKGPNTGGMGAYSPLPFITAEDEQFALHRIMQRTADALCQEGALFTGVLYGGLMKTPQGVQVIEFNARFGDPETEVVLPRLKSDIYEIFSAVAEERDPGRAEWADFATLGIVLASKGYPGSYEKGFEIKGLDQVDGTVYHMGTARKEDRLVTSGGRVMIVVCRGETPAEAREKALQQVGRIECDNLFFRRDIGAKGLSGIEEK</sequence>
<organism evidence="17 18">
    <name type="scientific">Candidatus Alistipes avicola</name>
    <dbReference type="NCBI Taxonomy" id="2838432"/>
    <lineage>
        <taxon>Bacteria</taxon>
        <taxon>Pseudomonadati</taxon>
        <taxon>Bacteroidota</taxon>
        <taxon>Bacteroidia</taxon>
        <taxon>Bacteroidales</taxon>
        <taxon>Rikenellaceae</taxon>
        <taxon>Alistipes</taxon>
    </lineage>
</organism>
<evidence type="ECO:0000259" key="16">
    <source>
        <dbReference type="PROSITE" id="PS50975"/>
    </source>
</evidence>
<evidence type="ECO:0000256" key="2">
    <source>
        <dbReference type="ARBA" id="ARBA00001946"/>
    </source>
</evidence>
<accession>A0A9D2L3C8</accession>
<evidence type="ECO:0000313" key="18">
    <source>
        <dbReference type="Proteomes" id="UP000824259"/>
    </source>
</evidence>
<dbReference type="PROSITE" id="PS50975">
    <property type="entry name" value="ATP_GRASP"/>
    <property type="match status" value="1"/>
</dbReference>
<dbReference type="GO" id="GO:0004637">
    <property type="term" value="F:phosphoribosylamine-glycine ligase activity"/>
    <property type="evidence" value="ECO:0007669"/>
    <property type="project" value="UniProtKB-UniRule"/>
</dbReference>
<feature type="domain" description="ATP-grasp" evidence="16">
    <location>
        <begin position="108"/>
        <end position="312"/>
    </location>
</feature>
<keyword evidence="8 14" id="KW-0658">Purine biosynthesis</keyword>
<dbReference type="PROSITE" id="PS00184">
    <property type="entry name" value="GARS"/>
    <property type="match status" value="1"/>
</dbReference>
<dbReference type="GO" id="GO:0009113">
    <property type="term" value="P:purine nucleobase biosynthetic process"/>
    <property type="evidence" value="ECO:0007669"/>
    <property type="project" value="InterPro"/>
</dbReference>
<dbReference type="InterPro" id="IPR020560">
    <property type="entry name" value="PRibGlycinamide_synth_C-dom"/>
</dbReference>
<evidence type="ECO:0000256" key="5">
    <source>
        <dbReference type="ARBA" id="ARBA00022598"/>
    </source>
</evidence>
<dbReference type="InterPro" id="IPR020559">
    <property type="entry name" value="PRibGlycinamide_synth_CS"/>
</dbReference>
<dbReference type="NCBIfam" id="TIGR00877">
    <property type="entry name" value="purD"/>
    <property type="match status" value="1"/>
</dbReference>
<keyword evidence="10" id="KW-0464">Manganese</keyword>
<dbReference type="SUPFAM" id="SSF56059">
    <property type="entry name" value="Glutathione synthetase ATP-binding domain-like"/>
    <property type="match status" value="1"/>
</dbReference>
<dbReference type="Gene3D" id="3.30.1490.20">
    <property type="entry name" value="ATP-grasp fold, A domain"/>
    <property type="match status" value="1"/>
</dbReference>
<evidence type="ECO:0000256" key="8">
    <source>
        <dbReference type="ARBA" id="ARBA00022755"/>
    </source>
</evidence>
<keyword evidence="9 15" id="KW-0067">ATP-binding</keyword>
<evidence type="ECO:0000256" key="9">
    <source>
        <dbReference type="ARBA" id="ARBA00022840"/>
    </source>
</evidence>
<dbReference type="AlphaFoldDB" id="A0A9D2L3C8"/>
<name>A0A9D2L3C8_9BACT</name>
<dbReference type="InterPro" id="IPR013815">
    <property type="entry name" value="ATP_grasp_subdomain_1"/>
</dbReference>
<dbReference type="EMBL" id="DWYR01000008">
    <property type="protein sequence ID" value="HJA98453.1"/>
    <property type="molecule type" value="Genomic_DNA"/>
</dbReference>
<evidence type="ECO:0000256" key="12">
    <source>
        <dbReference type="ARBA" id="ARBA00042242"/>
    </source>
</evidence>
<evidence type="ECO:0000256" key="10">
    <source>
        <dbReference type="ARBA" id="ARBA00023211"/>
    </source>
</evidence>
<dbReference type="Gene3D" id="3.30.470.20">
    <property type="entry name" value="ATP-grasp fold, B domain"/>
    <property type="match status" value="1"/>
</dbReference>
<evidence type="ECO:0000256" key="15">
    <source>
        <dbReference type="PROSITE-ProRule" id="PRU00409"/>
    </source>
</evidence>
<evidence type="ECO:0000256" key="3">
    <source>
        <dbReference type="ARBA" id="ARBA00005174"/>
    </source>
</evidence>
<keyword evidence="6" id="KW-0479">Metal-binding</keyword>
<dbReference type="FunFam" id="3.40.50.20:FF:000006">
    <property type="entry name" value="Phosphoribosylamine--glycine ligase, chloroplastic"/>
    <property type="match status" value="1"/>
</dbReference>
<evidence type="ECO:0000256" key="13">
    <source>
        <dbReference type="ARBA" id="ARBA00042864"/>
    </source>
</evidence>
<comment type="cofactor">
    <cofactor evidence="1">
        <name>Mn(2+)</name>
        <dbReference type="ChEBI" id="CHEBI:29035"/>
    </cofactor>
</comment>
<evidence type="ECO:0000256" key="1">
    <source>
        <dbReference type="ARBA" id="ARBA00001936"/>
    </source>
</evidence>
<evidence type="ECO:0000256" key="4">
    <source>
        <dbReference type="ARBA" id="ARBA00013255"/>
    </source>
</evidence>
<dbReference type="GO" id="GO:0046872">
    <property type="term" value="F:metal ion binding"/>
    <property type="evidence" value="ECO:0007669"/>
    <property type="project" value="UniProtKB-KW"/>
</dbReference>
<gene>
    <name evidence="14 17" type="primary">purD</name>
    <name evidence="17" type="ORF">H9779_02490</name>
</gene>
<dbReference type="InterPro" id="IPR000115">
    <property type="entry name" value="PRibGlycinamide_synth"/>
</dbReference>
<comment type="similarity">
    <text evidence="11 14">Belongs to the GARS family.</text>
</comment>
<reference evidence="17" key="2">
    <citation type="submission" date="2021-04" db="EMBL/GenBank/DDBJ databases">
        <authorList>
            <person name="Gilroy R."/>
        </authorList>
    </citation>
    <scope>NUCLEOTIDE SEQUENCE</scope>
    <source>
        <strain evidence="17">CHK169-11906</strain>
    </source>
</reference>
<dbReference type="PANTHER" id="PTHR43472">
    <property type="entry name" value="PHOSPHORIBOSYLAMINE--GLYCINE LIGASE"/>
    <property type="match status" value="1"/>
</dbReference>
<dbReference type="InterPro" id="IPR020562">
    <property type="entry name" value="PRibGlycinamide_synth_N"/>
</dbReference>
<dbReference type="SMART" id="SM01209">
    <property type="entry name" value="GARS_A"/>
    <property type="match status" value="1"/>
</dbReference>
<keyword evidence="7 15" id="KW-0547">Nucleotide-binding</keyword>
<dbReference type="Proteomes" id="UP000824259">
    <property type="component" value="Unassembled WGS sequence"/>
</dbReference>
<reference evidence="17" key="1">
    <citation type="journal article" date="2021" name="PeerJ">
        <title>Extensive microbial diversity within the chicken gut microbiome revealed by metagenomics and culture.</title>
        <authorList>
            <person name="Gilroy R."/>
            <person name="Ravi A."/>
            <person name="Getino M."/>
            <person name="Pursley I."/>
            <person name="Horton D.L."/>
            <person name="Alikhan N.F."/>
            <person name="Baker D."/>
            <person name="Gharbi K."/>
            <person name="Hall N."/>
            <person name="Watson M."/>
            <person name="Adriaenssens E.M."/>
            <person name="Foster-Nyarko E."/>
            <person name="Jarju S."/>
            <person name="Secka A."/>
            <person name="Antonio M."/>
            <person name="Oren A."/>
            <person name="Chaudhuri R.R."/>
            <person name="La Ragione R."/>
            <person name="Hildebrand F."/>
            <person name="Pallen M.J."/>
        </authorList>
    </citation>
    <scope>NUCLEOTIDE SEQUENCE</scope>
    <source>
        <strain evidence="17">CHK169-11906</strain>
    </source>
</reference>